<evidence type="ECO:0000313" key="1">
    <source>
        <dbReference type="EMBL" id="KAF9682571.1"/>
    </source>
</evidence>
<accession>A0A835KAZ2</accession>
<protein>
    <submittedName>
        <fullName evidence="1">Uncharacterized protein</fullName>
    </submittedName>
</protein>
<name>A0A835KAZ2_9ROSI</name>
<gene>
    <name evidence="1" type="ORF">SADUNF_Sadunf05G0122900</name>
</gene>
<dbReference type="AlphaFoldDB" id="A0A835KAZ2"/>
<comment type="caution">
    <text evidence="1">The sequence shown here is derived from an EMBL/GenBank/DDBJ whole genome shotgun (WGS) entry which is preliminary data.</text>
</comment>
<dbReference type="EMBL" id="JADGMS010000005">
    <property type="protein sequence ID" value="KAF9682571.1"/>
    <property type="molecule type" value="Genomic_DNA"/>
</dbReference>
<organism evidence="1 2">
    <name type="scientific">Salix dunnii</name>
    <dbReference type="NCBI Taxonomy" id="1413687"/>
    <lineage>
        <taxon>Eukaryota</taxon>
        <taxon>Viridiplantae</taxon>
        <taxon>Streptophyta</taxon>
        <taxon>Embryophyta</taxon>
        <taxon>Tracheophyta</taxon>
        <taxon>Spermatophyta</taxon>
        <taxon>Magnoliopsida</taxon>
        <taxon>eudicotyledons</taxon>
        <taxon>Gunneridae</taxon>
        <taxon>Pentapetalae</taxon>
        <taxon>rosids</taxon>
        <taxon>fabids</taxon>
        <taxon>Malpighiales</taxon>
        <taxon>Salicaceae</taxon>
        <taxon>Saliceae</taxon>
        <taxon>Salix</taxon>
    </lineage>
</organism>
<evidence type="ECO:0000313" key="2">
    <source>
        <dbReference type="Proteomes" id="UP000657918"/>
    </source>
</evidence>
<dbReference type="Proteomes" id="UP000657918">
    <property type="component" value="Unassembled WGS sequence"/>
</dbReference>
<keyword evidence="2" id="KW-1185">Reference proteome</keyword>
<sequence>MELFNCGYSVGGIVLEQDLWSGYSVEPSNLNCYLIAWKWGLEDLCCADLFIAMHTPSFYFQQGLRSRITSLEANRRTDS</sequence>
<proteinExistence type="predicted"/>
<reference evidence="1 2" key="1">
    <citation type="submission" date="2020-10" db="EMBL/GenBank/DDBJ databases">
        <title>Plant Genome Project.</title>
        <authorList>
            <person name="Zhang R.-G."/>
        </authorList>
    </citation>
    <scope>NUCLEOTIDE SEQUENCE [LARGE SCALE GENOMIC DNA]</scope>
    <source>
        <strain evidence="1">FAFU-HL-1</strain>
        <tissue evidence="1">Leaf</tissue>
    </source>
</reference>